<evidence type="ECO:0000256" key="1">
    <source>
        <dbReference type="SAM" id="Phobius"/>
    </source>
</evidence>
<dbReference type="EMBL" id="BIFQ01000002">
    <property type="protein sequence ID" value="GCE07877.1"/>
    <property type="molecule type" value="Genomic_DNA"/>
</dbReference>
<reference evidence="3" key="1">
    <citation type="submission" date="2018-12" db="EMBL/GenBank/DDBJ databases">
        <title>Tengunoibacter tsumagoiensis gen. nov., sp. nov., Dictyobacter kobayashii sp. nov., D. alpinus sp. nov., and D. joshuensis sp. nov. and description of Dictyobacteraceae fam. nov. within the order Ktedonobacterales isolated from Tengu-no-mugimeshi.</title>
        <authorList>
            <person name="Wang C.M."/>
            <person name="Zheng Y."/>
            <person name="Sakai Y."/>
            <person name="Toyoda A."/>
            <person name="Minakuchi Y."/>
            <person name="Abe K."/>
            <person name="Yokota A."/>
            <person name="Yabe S."/>
        </authorList>
    </citation>
    <scope>NUCLEOTIDE SEQUENCE [LARGE SCALE GENOMIC DNA]</scope>
    <source>
        <strain evidence="3">S-27</strain>
    </source>
</reference>
<feature type="transmembrane region" description="Helical" evidence="1">
    <location>
        <begin position="36"/>
        <end position="55"/>
    </location>
</feature>
<protein>
    <submittedName>
        <fullName evidence="2">Uncharacterized protein</fullName>
    </submittedName>
</protein>
<keyword evidence="1" id="KW-0812">Transmembrane</keyword>
<feature type="transmembrane region" description="Helical" evidence="1">
    <location>
        <begin position="6"/>
        <end position="24"/>
    </location>
</feature>
<comment type="caution">
    <text evidence="2">The sequence shown here is derived from an EMBL/GenBank/DDBJ whole genome shotgun (WGS) entry which is preliminary data.</text>
</comment>
<gene>
    <name evidence="2" type="ORF">KDAU_52060</name>
</gene>
<dbReference type="RefSeq" id="WP_126600022.1">
    <property type="nucleotide sequence ID" value="NZ_BIFQ01000002.1"/>
</dbReference>
<dbReference type="Proteomes" id="UP000287224">
    <property type="component" value="Unassembled WGS sequence"/>
</dbReference>
<proteinExistence type="predicted"/>
<keyword evidence="1" id="KW-0472">Membrane</keyword>
<accession>A0A401ZLW9</accession>
<sequence>MYNYPVLAFSLEAIVLLGGLWLYLRVTRATTFWGKYGMTFFAAFLLLMNAFTYGGPNPPNVHADPSALLAIGFHFLYPSCREGIPITVSALAEP</sequence>
<organism evidence="2 3">
    <name type="scientific">Dictyobacter aurantiacus</name>
    <dbReference type="NCBI Taxonomy" id="1936993"/>
    <lineage>
        <taxon>Bacteria</taxon>
        <taxon>Bacillati</taxon>
        <taxon>Chloroflexota</taxon>
        <taxon>Ktedonobacteria</taxon>
        <taxon>Ktedonobacterales</taxon>
        <taxon>Dictyobacteraceae</taxon>
        <taxon>Dictyobacter</taxon>
    </lineage>
</organism>
<evidence type="ECO:0000313" key="2">
    <source>
        <dbReference type="EMBL" id="GCE07877.1"/>
    </source>
</evidence>
<name>A0A401ZLW9_9CHLR</name>
<evidence type="ECO:0000313" key="3">
    <source>
        <dbReference type="Proteomes" id="UP000287224"/>
    </source>
</evidence>
<dbReference type="AlphaFoldDB" id="A0A401ZLW9"/>
<keyword evidence="1" id="KW-1133">Transmembrane helix</keyword>
<keyword evidence="3" id="KW-1185">Reference proteome</keyword>